<protein>
    <submittedName>
        <fullName evidence="2">3490_t:CDS:1</fullName>
    </submittedName>
</protein>
<name>A0A9N9NFR5_9GLOM</name>
<accession>A0A9N9NFR5</accession>
<proteinExistence type="predicted"/>
<keyword evidence="1" id="KW-1133">Transmembrane helix</keyword>
<dbReference type="EMBL" id="CAJVPV010025308">
    <property type="protein sequence ID" value="CAG8728635.1"/>
    <property type="molecule type" value="Genomic_DNA"/>
</dbReference>
<evidence type="ECO:0000313" key="2">
    <source>
        <dbReference type="EMBL" id="CAG8728635.1"/>
    </source>
</evidence>
<organism evidence="2 3">
    <name type="scientific">Acaulospora morrowiae</name>
    <dbReference type="NCBI Taxonomy" id="94023"/>
    <lineage>
        <taxon>Eukaryota</taxon>
        <taxon>Fungi</taxon>
        <taxon>Fungi incertae sedis</taxon>
        <taxon>Mucoromycota</taxon>
        <taxon>Glomeromycotina</taxon>
        <taxon>Glomeromycetes</taxon>
        <taxon>Diversisporales</taxon>
        <taxon>Acaulosporaceae</taxon>
        <taxon>Acaulospora</taxon>
    </lineage>
</organism>
<evidence type="ECO:0000256" key="1">
    <source>
        <dbReference type="SAM" id="Phobius"/>
    </source>
</evidence>
<reference evidence="2" key="1">
    <citation type="submission" date="2021-06" db="EMBL/GenBank/DDBJ databases">
        <authorList>
            <person name="Kallberg Y."/>
            <person name="Tangrot J."/>
            <person name="Rosling A."/>
        </authorList>
    </citation>
    <scope>NUCLEOTIDE SEQUENCE</scope>
    <source>
        <strain evidence="2">CL551</strain>
    </source>
</reference>
<keyword evidence="1" id="KW-0812">Transmembrane</keyword>
<feature type="non-terminal residue" evidence="2">
    <location>
        <position position="52"/>
    </location>
</feature>
<sequence length="52" mass="6056">FLNPQFYAMVTVLMSVVIHVFLVVRLVKPVDQAGQRLTILWIKLSVFDTYVF</sequence>
<dbReference type="Proteomes" id="UP000789342">
    <property type="component" value="Unassembled WGS sequence"/>
</dbReference>
<feature type="transmembrane region" description="Helical" evidence="1">
    <location>
        <begin position="6"/>
        <end position="27"/>
    </location>
</feature>
<feature type="non-terminal residue" evidence="2">
    <location>
        <position position="1"/>
    </location>
</feature>
<dbReference type="AlphaFoldDB" id="A0A9N9NFR5"/>
<keyword evidence="1" id="KW-0472">Membrane</keyword>
<gene>
    <name evidence="2" type="ORF">AMORRO_LOCUS13846</name>
</gene>
<comment type="caution">
    <text evidence="2">The sequence shown here is derived from an EMBL/GenBank/DDBJ whole genome shotgun (WGS) entry which is preliminary data.</text>
</comment>
<evidence type="ECO:0000313" key="3">
    <source>
        <dbReference type="Proteomes" id="UP000789342"/>
    </source>
</evidence>
<keyword evidence="3" id="KW-1185">Reference proteome</keyword>